<dbReference type="AlphaFoldDB" id="A0AAW2TD84"/>
<dbReference type="PANTHER" id="PTHR34222">
    <property type="entry name" value="GAG_PRE-INTEGRS DOMAIN-CONTAINING PROTEIN"/>
    <property type="match status" value="1"/>
</dbReference>
<sequence length="324" mass="36177">MKLAATMVDTVAEGILEQRPTAQPNQDDIVEAFMYCASSGNCGLQSRPGMDAVMVPWFINYRGTYLQFSLDDLTLTAYLTKVTKLWNELSYLAPTPQCTCRGRTCGVNKAITDLTASAQLMQFLMGLYESYNSERSQILMQDLLPNIEKAFSMVEDEKLPQKKKTFVDKKGMFCTHCRKTGYSHQICFQLHGVPEWYKTLNDKKKKGKNFAANVDGNSEMAGTGPTQNVTNMMPELLKVLQDNTRPTDPISNFANYVHLDKEFVGTASKLTEVDLNCCIIDSEATNHICSNIALFHSYNAPATPHFVYLPDGSKKAVQYTGPGH</sequence>
<comment type="caution">
    <text evidence="1">The sequence shown here is derived from an EMBL/GenBank/DDBJ whole genome shotgun (WGS) entry which is preliminary data.</text>
</comment>
<reference evidence="1" key="1">
    <citation type="submission" date="2020-06" db="EMBL/GenBank/DDBJ databases">
        <authorList>
            <person name="Li T."/>
            <person name="Hu X."/>
            <person name="Zhang T."/>
            <person name="Song X."/>
            <person name="Zhang H."/>
            <person name="Dai N."/>
            <person name="Sheng W."/>
            <person name="Hou X."/>
            <person name="Wei L."/>
        </authorList>
    </citation>
    <scope>NUCLEOTIDE SEQUENCE</scope>
    <source>
        <strain evidence="1">KEN1</strain>
        <tissue evidence="1">Leaf</tissue>
    </source>
</reference>
<name>A0AAW2TD84_9LAMI</name>
<dbReference type="PANTHER" id="PTHR34222:SF99">
    <property type="entry name" value="PROTEIN, PUTATIVE-RELATED"/>
    <property type="match status" value="1"/>
</dbReference>
<evidence type="ECO:0000313" key="1">
    <source>
        <dbReference type="EMBL" id="KAL0402518.1"/>
    </source>
</evidence>
<accession>A0AAW2TD84</accession>
<dbReference type="EMBL" id="JACGWN010000015">
    <property type="protein sequence ID" value="KAL0402518.1"/>
    <property type="molecule type" value="Genomic_DNA"/>
</dbReference>
<reference evidence="1" key="2">
    <citation type="journal article" date="2024" name="Plant">
        <title>Genomic evolution and insights into agronomic trait innovations of Sesamum species.</title>
        <authorList>
            <person name="Miao H."/>
            <person name="Wang L."/>
            <person name="Qu L."/>
            <person name="Liu H."/>
            <person name="Sun Y."/>
            <person name="Le M."/>
            <person name="Wang Q."/>
            <person name="Wei S."/>
            <person name="Zheng Y."/>
            <person name="Lin W."/>
            <person name="Duan Y."/>
            <person name="Cao H."/>
            <person name="Xiong S."/>
            <person name="Wang X."/>
            <person name="Wei L."/>
            <person name="Li C."/>
            <person name="Ma Q."/>
            <person name="Ju M."/>
            <person name="Zhao R."/>
            <person name="Li G."/>
            <person name="Mu C."/>
            <person name="Tian Q."/>
            <person name="Mei H."/>
            <person name="Zhang T."/>
            <person name="Gao T."/>
            <person name="Zhang H."/>
        </authorList>
    </citation>
    <scope>NUCLEOTIDE SEQUENCE</scope>
    <source>
        <strain evidence="1">KEN1</strain>
    </source>
</reference>
<organism evidence="1">
    <name type="scientific">Sesamum latifolium</name>
    <dbReference type="NCBI Taxonomy" id="2727402"/>
    <lineage>
        <taxon>Eukaryota</taxon>
        <taxon>Viridiplantae</taxon>
        <taxon>Streptophyta</taxon>
        <taxon>Embryophyta</taxon>
        <taxon>Tracheophyta</taxon>
        <taxon>Spermatophyta</taxon>
        <taxon>Magnoliopsida</taxon>
        <taxon>eudicotyledons</taxon>
        <taxon>Gunneridae</taxon>
        <taxon>Pentapetalae</taxon>
        <taxon>asterids</taxon>
        <taxon>lamiids</taxon>
        <taxon>Lamiales</taxon>
        <taxon>Pedaliaceae</taxon>
        <taxon>Sesamum</taxon>
    </lineage>
</organism>
<protein>
    <submittedName>
        <fullName evidence="1">Uncharacterized protein</fullName>
    </submittedName>
</protein>
<gene>
    <name evidence="1" type="ORF">Slati_4281700</name>
</gene>
<proteinExistence type="predicted"/>